<dbReference type="InterPro" id="IPR002213">
    <property type="entry name" value="UDP_glucos_trans"/>
</dbReference>
<comment type="similarity">
    <text evidence="1">Belongs to the UDP-glycosyltransferase family.</text>
</comment>
<comment type="caution">
    <text evidence="4">The sequence shown here is derived from an EMBL/GenBank/DDBJ whole genome shotgun (WGS) entry which is preliminary data.</text>
</comment>
<evidence type="ECO:0000313" key="5">
    <source>
        <dbReference type="Proteomes" id="UP001386955"/>
    </source>
</evidence>
<dbReference type="FunFam" id="3.40.50.2000:FF:000047">
    <property type="entry name" value="Glycosyltransferase"/>
    <property type="match status" value="1"/>
</dbReference>
<accession>A0AAN9NV38</accession>
<dbReference type="PANTHER" id="PTHR48047">
    <property type="entry name" value="GLYCOSYLTRANSFERASE"/>
    <property type="match status" value="1"/>
</dbReference>
<evidence type="ECO:0000256" key="2">
    <source>
        <dbReference type="ARBA" id="ARBA00022676"/>
    </source>
</evidence>
<sequence length="979" mass="109411">MGGCEHHTLHIFFFPFMAYGHMIPTIDMAKLFAEKGVKATIITTPLNKPFISKALEISKSNNHIHIQTIEFPCSKAGLPHGCENIDSIPSKDFFEPFCVGASLLQEPFEQLLLKQRPNCIVADLFFPWATDSAAKFGIPRLVFHGTGFYSLCAMTCKRLYDPYNNVSSESEPFVIPNLPGGSRPSQIVGGSKGIQSSYGVVVNSFYELEKVYADHFRKMLGRKAWHIGPLSLCNKDTEEKAHRGKEASMDEHKCLKWLDTKKPNSVVYVCFGSTVMFSNSQLRDIAIGLEASGQRFIWVVRKSKEEGLEWLPNGFEKRMEVNAGVPMATWPLYAEQFCNEKLVIEVLKIGVAVGAKRWVSLEGESVTWDAVEKATEAIDRLTQHQSTHLSIEDEGVFGERNGYVRAQVSGAFIAFEGNGQRVRLLNEGIGPSDLLGRDVEAEFRGPSGSRTVPTWGLNAESDWARKLGFEDTKIKLKAIAIFYIIAFFPSESRSALSLGRKMSDEYHRLSIFFFPFLTHSHMIPTVNMAKLFAEKGVKATIITTPLNKPFISKAIGKSKTNGKNINIQTIEFPYAEAGLPDGCENIDSIPSPDLFEPFCMATSLLQEPLEQLLEKQSPNCIVADVFFPWATDSAAKFGIPRLVFHGTGFFSLCAITCMTLYEPCNDVSSDYESFLIPNLPCEIKMTRMQLPPFVKSKEKTGLAKLLEEAKESDLRSYGVVVNSVYELEKVYADHFRKVLGRKAWHIGPLSLCNKGREEKERIVKEAYMDEHECLKWLDTKKPKSVVYVCFGSVVNLTDSELREIAMGLEASGQQFIWVVRKSGNDGEEWLPDGFEKRMEGKGLIIRGWATQVLILEHQAVGAFVTHCGWNSTLEAVTAGVPMVTWPIDAEQFFNEKLLIEVLKIGVPVGAVKWVRLEGDNVTLDAVEKAVKRIMAGEETIEMRNRTKLLSHLAKKAMEEGGSSYTDLDALVEELSSLSH</sequence>
<dbReference type="Gene3D" id="3.40.50.2000">
    <property type="entry name" value="Glycogen Phosphorylase B"/>
    <property type="match status" value="5"/>
</dbReference>
<evidence type="ECO:0000313" key="4">
    <source>
        <dbReference type="EMBL" id="KAK7379889.1"/>
    </source>
</evidence>
<protein>
    <submittedName>
        <fullName evidence="4">Uncharacterized protein</fullName>
    </submittedName>
</protein>
<dbReference type="Proteomes" id="UP001386955">
    <property type="component" value="Unassembled WGS sequence"/>
</dbReference>
<dbReference type="PANTHER" id="PTHR48047:SF45">
    <property type="entry name" value="SCOPOLETIN GLUCOSYLTRANSFERASE-LIKE"/>
    <property type="match status" value="1"/>
</dbReference>
<dbReference type="Pfam" id="PF00201">
    <property type="entry name" value="UDPGT"/>
    <property type="match status" value="1"/>
</dbReference>
<dbReference type="InterPro" id="IPR035595">
    <property type="entry name" value="UDP_glycos_trans_CS"/>
</dbReference>
<evidence type="ECO:0000256" key="1">
    <source>
        <dbReference type="ARBA" id="ARBA00009995"/>
    </source>
</evidence>
<name>A0AAN9NV38_PSOTE</name>
<organism evidence="4 5">
    <name type="scientific">Psophocarpus tetragonolobus</name>
    <name type="common">Winged bean</name>
    <name type="synonym">Dolichos tetragonolobus</name>
    <dbReference type="NCBI Taxonomy" id="3891"/>
    <lineage>
        <taxon>Eukaryota</taxon>
        <taxon>Viridiplantae</taxon>
        <taxon>Streptophyta</taxon>
        <taxon>Embryophyta</taxon>
        <taxon>Tracheophyta</taxon>
        <taxon>Spermatophyta</taxon>
        <taxon>Magnoliopsida</taxon>
        <taxon>eudicotyledons</taxon>
        <taxon>Gunneridae</taxon>
        <taxon>Pentapetalae</taxon>
        <taxon>rosids</taxon>
        <taxon>fabids</taxon>
        <taxon>Fabales</taxon>
        <taxon>Fabaceae</taxon>
        <taxon>Papilionoideae</taxon>
        <taxon>50 kb inversion clade</taxon>
        <taxon>NPAAA clade</taxon>
        <taxon>indigoferoid/millettioid clade</taxon>
        <taxon>Phaseoleae</taxon>
        <taxon>Psophocarpus</taxon>
    </lineage>
</organism>
<dbReference type="AlphaFoldDB" id="A0AAN9NV38"/>
<keyword evidence="2" id="KW-0328">Glycosyltransferase</keyword>
<dbReference type="PROSITE" id="PS00375">
    <property type="entry name" value="UDPGT"/>
    <property type="match status" value="1"/>
</dbReference>
<keyword evidence="5" id="KW-1185">Reference proteome</keyword>
<reference evidence="4 5" key="1">
    <citation type="submission" date="2024-01" db="EMBL/GenBank/DDBJ databases">
        <title>The genomes of 5 underutilized Papilionoideae crops provide insights into root nodulation and disease resistanc.</title>
        <authorList>
            <person name="Jiang F."/>
        </authorList>
    </citation>
    <scope>NUCLEOTIDE SEQUENCE [LARGE SCALE GENOMIC DNA]</scope>
    <source>
        <strain evidence="4">DUOXIRENSHENG_FW03</strain>
        <tissue evidence="4">Leaves</tissue>
    </source>
</reference>
<dbReference type="SUPFAM" id="SSF53756">
    <property type="entry name" value="UDP-Glycosyltransferase/glycogen phosphorylase"/>
    <property type="match status" value="2"/>
</dbReference>
<proteinExistence type="inferred from homology"/>
<dbReference type="CDD" id="cd03784">
    <property type="entry name" value="GT1_Gtf-like"/>
    <property type="match status" value="2"/>
</dbReference>
<dbReference type="FunFam" id="3.40.50.2000:FF:000071">
    <property type="entry name" value="Glycosyltransferase"/>
    <property type="match status" value="1"/>
</dbReference>
<dbReference type="EMBL" id="JAYMYS010000010">
    <property type="protein sequence ID" value="KAK7379889.1"/>
    <property type="molecule type" value="Genomic_DNA"/>
</dbReference>
<dbReference type="GO" id="GO:0035251">
    <property type="term" value="F:UDP-glucosyltransferase activity"/>
    <property type="evidence" value="ECO:0007669"/>
    <property type="project" value="TreeGrafter"/>
</dbReference>
<keyword evidence="3" id="KW-0808">Transferase</keyword>
<evidence type="ECO:0000256" key="3">
    <source>
        <dbReference type="ARBA" id="ARBA00022679"/>
    </source>
</evidence>
<gene>
    <name evidence="4" type="ORF">VNO78_34164</name>
</gene>